<dbReference type="AlphaFoldDB" id="A0A6I9R3L1"/>
<dbReference type="OrthoDB" id="266020at2759"/>
<dbReference type="PANTHER" id="PTHR33443:SF35">
    <property type="entry name" value="VQ DOMAIN-CONTAINING PROTEIN"/>
    <property type="match status" value="1"/>
</dbReference>
<sequence>MEEGDNKEKIVKIASAEEDADEEEDCYEIDPIDFARKLTINDSDDDIAIVAEKGPVALKDFPHPRHLCGNFPFQSTSHESYCDKCFCYVCETSAPCQNWRGTDGHCHVTKKHEELQELGASVKAGSSDVKEERS</sequence>
<accession>A0A6I9R3L1</accession>
<organism evidence="1 2">
    <name type="scientific">Elaeis guineensis var. tenera</name>
    <name type="common">Oil palm</name>
    <dbReference type="NCBI Taxonomy" id="51953"/>
    <lineage>
        <taxon>Eukaryota</taxon>
        <taxon>Viridiplantae</taxon>
        <taxon>Streptophyta</taxon>
        <taxon>Embryophyta</taxon>
        <taxon>Tracheophyta</taxon>
        <taxon>Spermatophyta</taxon>
        <taxon>Magnoliopsida</taxon>
        <taxon>Liliopsida</taxon>
        <taxon>Arecaceae</taxon>
        <taxon>Arecoideae</taxon>
        <taxon>Cocoseae</taxon>
        <taxon>Elaeidinae</taxon>
        <taxon>Elaeis</taxon>
    </lineage>
</organism>
<dbReference type="Proteomes" id="UP000504607">
    <property type="component" value="Chromosome 4"/>
</dbReference>
<protein>
    <submittedName>
        <fullName evidence="2">Uncharacterized protein LOC105043905</fullName>
    </submittedName>
</protein>
<evidence type="ECO:0000313" key="1">
    <source>
        <dbReference type="Proteomes" id="UP000504607"/>
    </source>
</evidence>
<dbReference type="InterPro" id="IPR053234">
    <property type="entry name" value="RPM1_Interactor"/>
</dbReference>
<name>A0A6I9R3L1_ELAGV</name>
<dbReference type="RefSeq" id="XP_010919932.1">
    <property type="nucleotide sequence ID" value="XM_010921630.3"/>
</dbReference>
<keyword evidence="1" id="KW-1185">Reference proteome</keyword>
<evidence type="ECO:0000313" key="2">
    <source>
        <dbReference type="RefSeq" id="XP_010919932.1"/>
    </source>
</evidence>
<reference evidence="2" key="1">
    <citation type="submission" date="2025-08" db="UniProtKB">
        <authorList>
            <consortium name="RefSeq"/>
        </authorList>
    </citation>
    <scope>IDENTIFICATION</scope>
</reference>
<dbReference type="InParanoid" id="A0A6I9R3L1"/>
<dbReference type="PANTHER" id="PTHR33443">
    <property type="entry name" value="ZGC:112980"/>
    <property type="match status" value="1"/>
</dbReference>
<proteinExistence type="predicted"/>
<gene>
    <name evidence="2" type="primary">LOC105043905</name>
</gene>